<dbReference type="Proteomes" id="UP000005438">
    <property type="component" value="Chromosome"/>
</dbReference>
<dbReference type="AlphaFoldDB" id="G8TDV7"/>
<dbReference type="EMBL" id="CP003178">
    <property type="protein sequence ID" value="AEW02591.1"/>
    <property type="molecule type" value="Genomic_DNA"/>
</dbReference>
<gene>
    <name evidence="1" type="ordered locus">Niako_6367</name>
</gene>
<dbReference type="KEGG" id="nko:Niako_6367"/>
<name>G8TDV7_NIAKG</name>
<sequence>MGARKIDSFKNYSRYKYINKFQESTICIIDGKSHTAF</sequence>
<evidence type="ECO:0000313" key="1">
    <source>
        <dbReference type="EMBL" id="AEW02591.1"/>
    </source>
</evidence>
<accession>G8TDV7</accession>
<reference evidence="1 2" key="1">
    <citation type="submission" date="2011-12" db="EMBL/GenBank/DDBJ databases">
        <title>The complete genome of Niastella koreensis GR20-10.</title>
        <authorList>
            <consortium name="US DOE Joint Genome Institute (JGI-PGF)"/>
            <person name="Lucas S."/>
            <person name="Han J."/>
            <person name="Lapidus A."/>
            <person name="Bruce D."/>
            <person name="Goodwin L."/>
            <person name="Pitluck S."/>
            <person name="Peters L."/>
            <person name="Kyrpides N."/>
            <person name="Mavromatis K."/>
            <person name="Ivanova N."/>
            <person name="Mikhailova N."/>
            <person name="Davenport K."/>
            <person name="Saunders E."/>
            <person name="Detter J.C."/>
            <person name="Tapia R."/>
            <person name="Han C."/>
            <person name="Land M."/>
            <person name="Hauser L."/>
            <person name="Markowitz V."/>
            <person name="Cheng J.-F."/>
            <person name="Hugenholtz P."/>
            <person name="Woyke T."/>
            <person name="Wu D."/>
            <person name="Tindall B."/>
            <person name="Pomrenke H."/>
            <person name="Brambilla E."/>
            <person name="Klenk H.-P."/>
            <person name="Eisen J.A."/>
        </authorList>
    </citation>
    <scope>NUCLEOTIDE SEQUENCE [LARGE SCALE GENOMIC DNA]</scope>
    <source>
        <strain evidence="2">DSM 17620 / KACC 11465 / NBRC 106392 / GR20-10</strain>
    </source>
</reference>
<protein>
    <submittedName>
        <fullName evidence="1">Uncharacterized protein</fullName>
    </submittedName>
</protein>
<dbReference type="STRING" id="700598.Niako_6367"/>
<dbReference type="HOGENOM" id="CLU_3346365_0_0_10"/>
<organism evidence="1 2">
    <name type="scientific">Niastella koreensis (strain DSM 17620 / KACC 11465 / NBRC 106392 / GR20-10)</name>
    <dbReference type="NCBI Taxonomy" id="700598"/>
    <lineage>
        <taxon>Bacteria</taxon>
        <taxon>Pseudomonadati</taxon>
        <taxon>Bacteroidota</taxon>
        <taxon>Chitinophagia</taxon>
        <taxon>Chitinophagales</taxon>
        <taxon>Chitinophagaceae</taxon>
        <taxon>Niastella</taxon>
    </lineage>
</organism>
<proteinExistence type="predicted"/>
<evidence type="ECO:0000313" key="2">
    <source>
        <dbReference type="Proteomes" id="UP000005438"/>
    </source>
</evidence>